<dbReference type="EMBL" id="LVLJ01000655">
    <property type="protein sequence ID" value="OAE33397.1"/>
    <property type="molecule type" value="Genomic_DNA"/>
</dbReference>
<feature type="region of interest" description="Disordered" evidence="1">
    <location>
        <begin position="1"/>
        <end position="39"/>
    </location>
</feature>
<dbReference type="Proteomes" id="UP000077202">
    <property type="component" value="Unassembled WGS sequence"/>
</dbReference>
<dbReference type="AlphaFoldDB" id="A0A176WJS0"/>
<reference evidence="2" key="2">
    <citation type="journal article" date="2019" name="Curr. Biol.">
        <title>Chromatin organization in early land plants reveals an ancestral association between H3K27me3, transposons, and constitutive heterochromatin.</title>
        <authorList>
            <person name="Montgomery S.A."/>
            <person name="Tanizawa Y."/>
            <person name="Galik B."/>
            <person name="Wang N."/>
            <person name="Ito T."/>
            <person name="Mochizuki T."/>
            <person name="Akimcheva S."/>
            <person name="Bowman J."/>
            <person name="Cognat V."/>
            <person name="Drouard L."/>
            <person name="Ekker H."/>
            <person name="Houng S."/>
            <person name="Kohchi T."/>
            <person name="Lin S."/>
            <person name="Liu L.D."/>
            <person name="Nakamura Y."/>
            <person name="Valeeva L.R."/>
            <person name="Shakirov E.V."/>
            <person name="Shippen D.E."/>
            <person name="Wei W."/>
            <person name="Yagura M."/>
            <person name="Yamaoka S."/>
            <person name="Yamato K.T."/>
            <person name="Liu C."/>
            <person name="Berger F."/>
        </authorList>
    </citation>
    <scope>NUCLEOTIDE SEQUENCE [LARGE SCALE GENOMIC DNA]</scope>
    <source>
        <strain evidence="2">Tak-1</strain>
    </source>
</reference>
<reference evidence="3 4" key="1">
    <citation type="submission" date="2016-03" db="EMBL/GenBank/DDBJ databases">
        <title>Mechanisms controlling the formation of the plant cell surface in tip-growing cells are functionally conserved among land plants.</title>
        <authorList>
            <person name="Honkanen S."/>
            <person name="Jones V.A."/>
            <person name="Morieri G."/>
            <person name="Champion C."/>
            <person name="Hetherington A.J."/>
            <person name="Kelly S."/>
            <person name="Saint-Marcoux D."/>
            <person name="Proust H."/>
            <person name="Prescott H."/>
            <person name="Dolan L."/>
        </authorList>
    </citation>
    <scope>NUCLEOTIDE SEQUENCE [LARGE SCALE GENOMIC DNA]</scope>
    <source>
        <strain evidence="4">cv. Tak-1 and cv. Tak-2</strain>
        <tissue evidence="3">Whole gametophyte</tissue>
    </source>
</reference>
<evidence type="ECO:0000313" key="4">
    <source>
        <dbReference type="Proteomes" id="UP000077202"/>
    </source>
</evidence>
<evidence type="ECO:0000256" key="1">
    <source>
        <dbReference type="SAM" id="MobiDB-lite"/>
    </source>
</evidence>
<dbReference type="SUPFAM" id="SSF49777">
    <property type="entry name" value="PEBP-like"/>
    <property type="match status" value="1"/>
</dbReference>
<keyword evidence="4" id="KW-1185">Reference proteome</keyword>
<evidence type="ECO:0000313" key="2">
    <source>
        <dbReference type="EMBL" id="BBN16896.1"/>
    </source>
</evidence>
<dbReference type="PANTHER" id="PTHR30289:SF1">
    <property type="entry name" value="PEBP (PHOSPHATIDYLETHANOLAMINE-BINDING PROTEIN) FAMILY PROTEIN"/>
    <property type="match status" value="1"/>
</dbReference>
<dbReference type="InterPro" id="IPR036610">
    <property type="entry name" value="PEBP-like_sf"/>
</dbReference>
<gene>
    <name evidence="3" type="ORF">AXG93_2852s1160</name>
    <name evidence="2" type="ORF">Mp_7g10210</name>
</gene>
<dbReference type="CDD" id="cd00865">
    <property type="entry name" value="PEBP_bact_arch"/>
    <property type="match status" value="1"/>
</dbReference>
<name>A0A176WJS0_MARPO</name>
<dbReference type="EMBL" id="AP019872">
    <property type="protein sequence ID" value="BBN16896.1"/>
    <property type="molecule type" value="Genomic_DNA"/>
</dbReference>
<dbReference type="Proteomes" id="UP001162541">
    <property type="component" value="Chromosome 7"/>
</dbReference>
<organism evidence="3 4">
    <name type="scientific">Marchantia polymorpha subsp. ruderalis</name>
    <dbReference type="NCBI Taxonomy" id="1480154"/>
    <lineage>
        <taxon>Eukaryota</taxon>
        <taxon>Viridiplantae</taxon>
        <taxon>Streptophyta</taxon>
        <taxon>Embryophyta</taxon>
        <taxon>Marchantiophyta</taxon>
        <taxon>Marchantiopsida</taxon>
        <taxon>Marchantiidae</taxon>
        <taxon>Marchantiales</taxon>
        <taxon>Marchantiaceae</taxon>
        <taxon>Marchantia</taxon>
    </lineage>
</organism>
<feature type="region of interest" description="Disordered" evidence="1">
    <location>
        <begin position="170"/>
        <end position="191"/>
    </location>
</feature>
<dbReference type="Gene3D" id="3.90.280.10">
    <property type="entry name" value="PEBP-like"/>
    <property type="match status" value="1"/>
</dbReference>
<evidence type="ECO:0008006" key="6">
    <source>
        <dbReference type="Google" id="ProtNLM"/>
    </source>
</evidence>
<reference evidence="5" key="3">
    <citation type="journal article" date="2020" name="Curr. Biol.">
        <title>Chromatin organization in early land plants reveals an ancestral association between H3K27me3, transposons, and constitutive heterochromatin.</title>
        <authorList>
            <person name="Montgomery S.A."/>
            <person name="Tanizawa Y."/>
            <person name="Galik B."/>
            <person name="Wang N."/>
            <person name="Ito T."/>
            <person name="Mochizuki T."/>
            <person name="Akimcheva S."/>
            <person name="Bowman J.L."/>
            <person name="Cognat V."/>
            <person name="Marechal-Drouard L."/>
            <person name="Ekker H."/>
            <person name="Hong S.F."/>
            <person name="Kohchi T."/>
            <person name="Lin S.S."/>
            <person name="Liu L.D."/>
            <person name="Nakamura Y."/>
            <person name="Valeeva L.R."/>
            <person name="Shakirov E.V."/>
            <person name="Shippen D.E."/>
            <person name="Wei W.L."/>
            <person name="Yagura M."/>
            <person name="Yamaoka S."/>
            <person name="Yamato K.T."/>
            <person name="Liu C."/>
            <person name="Berger F."/>
        </authorList>
    </citation>
    <scope>NUCLEOTIDE SEQUENCE [LARGE SCALE GENOMIC DNA]</scope>
    <source>
        <strain evidence="5">Tak-1</strain>
    </source>
</reference>
<dbReference type="InterPro" id="IPR008914">
    <property type="entry name" value="PEBP"/>
</dbReference>
<dbReference type="Pfam" id="PF01161">
    <property type="entry name" value="PBP"/>
    <property type="match status" value="1"/>
</dbReference>
<accession>A0A176WJS0</accession>
<dbReference type="NCBIfam" id="TIGR00481">
    <property type="entry name" value="YbhB/YbcL family Raf kinase inhibitor-like protein"/>
    <property type="match status" value="1"/>
</dbReference>
<evidence type="ECO:0000313" key="3">
    <source>
        <dbReference type="EMBL" id="OAE33397.1"/>
    </source>
</evidence>
<proteinExistence type="predicted"/>
<sequence length="191" mass="21015">MADEFRVTSTAFGNDGRIPRKHTADGAGAQHDMSPPLQWHNVPEETESLAIICEDVSESPDSTVPFVHWVVVNIPPTLKGLPQGFHHKDVEGQKEYGDIQEGVNDFKVPGYRGPSPPTGEQRIEFRVYALDSKMNLGKKATKEKLVEAMEGHILAETMLVGHYAGNEKDDKGGFTSARGPMDGQSLYNNLQ</sequence>
<dbReference type="InterPro" id="IPR005247">
    <property type="entry name" value="YbhB_YbcL/LppC-like"/>
</dbReference>
<dbReference type="PANTHER" id="PTHR30289">
    <property type="entry name" value="UNCHARACTERIZED PROTEIN YBCL-RELATED"/>
    <property type="match status" value="1"/>
</dbReference>
<evidence type="ECO:0000313" key="5">
    <source>
        <dbReference type="Proteomes" id="UP001162541"/>
    </source>
</evidence>
<protein>
    <recommendedName>
        <fullName evidence="6">YbhB/YbcL family Raf kinase inhibitor-like protein</fullName>
    </recommendedName>
</protein>